<dbReference type="InterPro" id="IPR029044">
    <property type="entry name" value="Nucleotide-diphossugar_trans"/>
</dbReference>
<gene>
    <name evidence="9" type="ORF">RHAB15C_0001262</name>
</gene>
<evidence type="ECO:0000313" key="9">
    <source>
        <dbReference type="EMBL" id="QZA59376.1"/>
    </source>
</evidence>
<keyword evidence="2" id="KW-0321">Glycogen metabolism</keyword>
<organism evidence="9 10">
    <name type="scientific">Candidatus Rhabdochlamydia porcellionis</name>
    <dbReference type="NCBI Taxonomy" id="225148"/>
    <lineage>
        <taxon>Bacteria</taxon>
        <taxon>Pseudomonadati</taxon>
        <taxon>Chlamydiota</taxon>
        <taxon>Chlamydiia</taxon>
        <taxon>Parachlamydiales</taxon>
        <taxon>Candidatus Rhabdochlamydiaceae</taxon>
        <taxon>Candidatus Rhabdochlamydia</taxon>
    </lineage>
</organism>
<evidence type="ECO:0000259" key="8">
    <source>
        <dbReference type="Pfam" id="PF00483"/>
    </source>
</evidence>
<dbReference type="InterPro" id="IPR005835">
    <property type="entry name" value="NTP_transferase_dom"/>
</dbReference>
<dbReference type="EMBL" id="CP075585">
    <property type="protein sequence ID" value="QZA59376.1"/>
    <property type="molecule type" value="Genomic_DNA"/>
</dbReference>
<dbReference type="Pfam" id="PF25247">
    <property type="entry name" value="LbH_GLGC"/>
    <property type="match status" value="1"/>
</dbReference>
<dbReference type="SUPFAM" id="SSF53448">
    <property type="entry name" value="Nucleotide-diphospho-sugar transferases"/>
    <property type="match status" value="1"/>
</dbReference>
<dbReference type="SUPFAM" id="SSF51161">
    <property type="entry name" value="Trimeric LpxA-like enzymes"/>
    <property type="match status" value="1"/>
</dbReference>
<evidence type="ECO:0000256" key="5">
    <source>
        <dbReference type="ARBA" id="ARBA00022741"/>
    </source>
</evidence>
<dbReference type="CDD" id="cd02508">
    <property type="entry name" value="ADP_Glucose_PP"/>
    <property type="match status" value="1"/>
</dbReference>
<dbReference type="GO" id="GO:0008878">
    <property type="term" value="F:glucose-1-phosphate adenylyltransferase activity"/>
    <property type="evidence" value="ECO:0007669"/>
    <property type="project" value="UniProtKB-EC"/>
</dbReference>
<dbReference type="PANTHER" id="PTHR43523">
    <property type="entry name" value="GLUCOSE-1-PHOSPHATE ADENYLYLTRANSFERASE-RELATED"/>
    <property type="match status" value="1"/>
</dbReference>
<dbReference type="EC" id="2.7.7.27" evidence="9"/>
<dbReference type="RefSeq" id="WP_194845123.1">
    <property type="nucleotide sequence ID" value="NZ_CP075585.1"/>
</dbReference>
<dbReference type="PROSITE" id="PS00809">
    <property type="entry name" value="ADP_GLC_PYROPHOSPH_2"/>
    <property type="match status" value="1"/>
</dbReference>
<name>A0ABX8Z120_9BACT</name>
<sequence length="413" mass="45993">MDMFAFAQNTDCIILAGGQGTRLFPLTQTRCKPVVCFGGAHRLIDIPLSHCLHAKLDSIFVITQYLASSLQQHIYETYHFDQFHKSNIQLLSPEETPKRKVWFKGTADSIRQSLEHFEASSAEYFLILSGDQLYNMDFNKLFAFAKESNADFIIGALSVGEQEAKRMGVLNISTNKQVLDFFEKPSDAATLKRFSQSTLQPKYLGSMGIYLCKRETLFNLLKEEGDDFGRHLIPLQVNKGGTYCYQHEGYWEDIGTVLSYYKANLALTQKNHLDAKPIFTTAQQLPSTLIRDTKVIDSIIAQGSISEASQITNSVIGMRIKIGSDSIIDACVLVGNLSAFPSPSTLPQYCSIGRNCILKKVIVDEHTIIGNNVTLTNPNAINHLDAFKDHGIYIRDGIIIVTSGTKVPDGFTI</sequence>
<evidence type="ECO:0000256" key="7">
    <source>
        <dbReference type="ARBA" id="ARBA00023277"/>
    </source>
</evidence>
<keyword evidence="4 9" id="KW-0548">Nucleotidyltransferase</keyword>
<dbReference type="PANTHER" id="PTHR43523:SF12">
    <property type="entry name" value="GLUCOSE-1-PHOSPHATE ADENYLYLTRANSFERASE LARGE SUBUNIT 1, CHLOROPLASTIC-RELATED"/>
    <property type="match status" value="1"/>
</dbReference>
<keyword evidence="10" id="KW-1185">Reference proteome</keyword>
<dbReference type="InterPro" id="IPR011004">
    <property type="entry name" value="Trimer_LpxA-like_sf"/>
</dbReference>
<reference evidence="9 10" key="1">
    <citation type="submission" date="2021-05" db="EMBL/GenBank/DDBJ databases">
        <title>Ecology and evolution of chlamydial symbionts of arthropods.</title>
        <authorList>
            <person name="Halter T."/>
            <person name="Sixt B.S."/>
            <person name="Toenshoff E.R."/>
            <person name="Koestlbacher S."/>
            <person name="Schulz F."/>
            <person name="Kostanjsek R."/>
            <person name="Collingro A."/>
            <person name="Hendrickx F."/>
            <person name="Horn M."/>
        </authorList>
    </citation>
    <scope>NUCLEOTIDE SEQUENCE [LARGE SCALE GENOMIC DNA]</scope>
    <source>
        <strain evidence="9 10">15C</strain>
    </source>
</reference>
<proteinExistence type="inferred from homology"/>
<dbReference type="CDD" id="cd04651">
    <property type="entry name" value="LbH_G1P_AT_C"/>
    <property type="match status" value="1"/>
</dbReference>
<accession>A0ABX8Z120</accession>
<evidence type="ECO:0000313" key="10">
    <source>
        <dbReference type="Proteomes" id="UP000822862"/>
    </source>
</evidence>
<evidence type="ECO:0000256" key="4">
    <source>
        <dbReference type="ARBA" id="ARBA00022695"/>
    </source>
</evidence>
<dbReference type="Gene3D" id="3.90.550.10">
    <property type="entry name" value="Spore Coat Polysaccharide Biosynthesis Protein SpsA, Chain A"/>
    <property type="match status" value="1"/>
</dbReference>
<dbReference type="InterPro" id="IPR005836">
    <property type="entry name" value="ADP_Glu_pyroP_CS"/>
</dbReference>
<dbReference type="Proteomes" id="UP000822862">
    <property type="component" value="Chromosome"/>
</dbReference>
<feature type="domain" description="Nucleotidyl transferase" evidence="8">
    <location>
        <begin position="13"/>
        <end position="269"/>
    </location>
</feature>
<keyword evidence="5" id="KW-0547">Nucleotide-binding</keyword>
<dbReference type="Gene3D" id="2.160.10.10">
    <property type="entry name" value="Hexapeptide repeat proteins"/>
    <property type="match status" value="1"/>
</dbReference>
<evidence type="ECO:0000256" key="1">
    <source>
        <dbReference type="ARBA" id="ARBA00010443"/>
    </source>
</evidence>
<evidence type="ECO:0000256" key="6">
    <source>
        <dbReference type="ARBA" id="ARBA00022840"/>
    </source>
</evidence>
<dbReference type="InterPro" id="IPR011831">
    <property type="entry name" value="ADP-Glc_PPase"/>
</dbReference>
<keyword evidence="7" id="KW-0119">Carbohydrate metabolism</keyword>
<evidence type="ECO:0000256" key="3">
    <source>
        <dbReference type="ARBA" id="ARBA00022679"/>
    </source>
</evidence>
<keyword evidence="6" id="KW-0067">ATP-binding</keyword>
<comment type="similarity">
    <text evidence="1">Belongs to the bacterial/plant glucose-1-phosphate adenylyltransferase family.</text>
</comment>
<dbReference type="Pfam" id="PF00483">
    <property type="entry name" value="NTP_transferase"/>
    <property type="match status" value="1"/>
</dbReference>
<evidence type="ECO:0000256" key="2">
    <source>
        <dbReference type="ARBA" id="ARBA00022600"/>
    </source>
</evidence>
<keyword evidence="3 9" id="KW-0808">Transferase</keyword>
<protein>
    <submittedName>
        <fullName evidence="9">Glucose-1-phosphate adenylyltransferase</fullName>
        <ecNumber evidence="9">2.7.7.27</ecNumber>
    </submittedName>
</protein>